<feature type="transmembrane region" description="Helical" evidence="7">
    <location>
        <begin position="147"/>
        <end position="168"/>
    </location>
</feature>
<gene>
    <name evidence="9" type="ORF">IAB73_06255</name>
</gene>
<organism evidence="9 10">
    <name type="scientific">Candidatus Onthenecus intestinigallinarum</name>
    <dbReference type="NCBI Taxonomy" id="2840875"/>
    <lineage>
        <taxon>Bacteria</taxon>
        <taxon>Bacillati</taxon>
        <taxon>Bacillota</taxon>
        <taxon>Clostridia</taxon>
        <taxon>Eubacteriales</taxon>
        <taxon>Candidatus Onthenecus</taxon>
    </lineage>
</organism>
<feature type="transmembrane region" description="Helical" evidence="7">
    <location>
        <begin position="116"/>
        <end position="135"/>
    </location>
</feature>
<keyword evidence="5 7" id="KW-1133">Transmembrane helix</keyword>
<comment type="subcellular location">
    <subcellularLocation>
        <location evidence="1 7">Cell membrane</location>
        <topology evidence="1 7">Multi-pass membrane protein</topology>
    </subcellularLocation>
</comment>
<evidence type="ECO:0000256" key="6">
    <source>
        <dbReference type="ARBA" id="ARBA00023136"/>
    </source>
</evidence>
<feature type="transmembrane region" description="Helical" evidence="7">
    <location>
        <begin position="189"/>
        <end position="211"/>
    </location>
</feature>
<dbReference type="Gene3D" id="1.10.3720.10">
    <property type="entry name" value="MetI-like"/>
    <property type="match status" value="1"/>
</dbReference>
<dbReference type="GO" id="GO:0055085">
    <property type="term" value="P:transmembrane transport"/>
    <property type="evidence" value="ECO:0007669"/>
    <property type="project" value="InterPro"/>
</dbReference>
<feature type="domain" description="ABC transmembrane type-1" evidence="8">
    <location>
        <begin position="81"/>
        <end position="284"/>
    </location>
</feature>
<dbReference type="PROSITE" id="PS50928">
    <property type="entry name" value="ABC_TM1"/>
    <property type="match status" value="1"/>
</dbReference>
<feature type="transmembrane region" description="Helical" evidence="7">
    <location>
        <begin position="263"/>
        <end position="284"/>
    </location>
</feature>
<comment type="similarity">
    <text evidence="7">Belongs to the binding-protein-dependent transport system permease family.</text>
</comment>
<comment type="caution">
    <text evidence="9">The sequence shown here is derived from an EMBL/GenBank/DDBJ whole genome shotgun (WGS) entry which is preliminary data.</text>
</comment>
<reference evidence="9" key="2">
    <citation type="journal article" date="2021" name="PeerJ">
        <title>Extensive microbial diversity within the chicken gut microbiome revealed by metagenomics and culture.</title>
        <authorList>
            <person name="Gilroy R."/>
            <person name="Ravi A."/>
            <person name="Getino M."/>
            <person name="Pursley I."/>
            <person name="Horton D.L."/>
            <person name="Alikhan N.F."/>
            <person name="Baker D."/>
            <person name="Gharbi K."/>
            <person name="Hall N."/>
            <person name="Watson M."/>
            <person name="Adriaenssens E.M."/>
            <person name="Foster-Nyarko E."/>
            <person name="Jarju S."/>
            <person name="Secka A."/>
            <person name="Antonio M."/>
            <person name="Oren A."/>
            <person name="Chaudhuri R.R."/>
            <person name="La Ragione R."/>
            <person name="Hildebrand F."/>
            <person name="Pallen M.J."/>
        </authorList>
    </citation>
    <scope>NUCLEOTIDE SEQUENCE</scope>
    <source>
        <strain evidence="9">ChiSxjej2B14-6234</strain>
    </source>
</reference>
<dbReference type="Proteomes" id="UP000886887">
    <property type="component" value="Unassembled WGS sequence"/>
</dbReference>
<dbReference type="Pfam" id="PF00528">
    <property type="entry name" value="BPD_transp_1"/>
    <property type="match status" value="1"/>
</dbReference>
<evidence type="ECO:0000259" key="8">
    <source>
        <dbReference type="PROSITE" id="PS50928"/>
    </source>
</evidence>
<proteinExistence type="inferred from homology"/>
<keyword evidence="3" id="KW-1003">Cell membrane</keyword>
<dbReference type="AlphaFoldDB" id="A0A9D0ZC86"/>
<protein>
    <submittedName>
        <fullName evidence="9">Carbohydrate ABC transporter permease</fullName>
    </submittedName>
</protein>
<sequence length="299" mass="33925">MTTERPRAATRRDRIEAIDIVLLVIITVWAFLIIVPVYNVVVISFTPQKTYLETPVLLYPKMITLQNYADLFEDGRIFAGYRSTLLILLCGLPLNLILTTSFAYGSSRSHYPGRRLIFLLVLFTMIFNGGIIPLYLIMRQLDLTNTIWSVVFAYGINTFYMIIMRNYFCSLPESLMESAKLDGAGEWRTLFSIVLPLSLPIMATITLFYAVDRWNEWYNAMIFIQRSGLQPLQLVLRAIVIESQVLDSYASADALLEARKFSMGLKAAAVVVTMVPVMCVFPFLQKHFVKGVMVGAIKA</sequence>
<keyword evidence="6 7" id="KW-0472">Membrane</keyword>
<dbReference type="PANTHER" id="PTHR43744">
    <property type="entry name" value="ABC TRANSPORTER PERMEASE PROTEIN MG189-RELATED-RELATED"/>
    <property type="match status" value="1"/>
</dbReference>
<evidence type="ECO:0000256" key="3">
    <source>
        <dbReference type="ARBA" id="ARBA00022475"/>
    </source>
</evidence>
<evidence type="ECO:0000256" key="5">
    <source>
        <dbReference type="ARBA" id="ARBA00022989"/>
    </source>
</evidence>
<keyword evidence="2 7" id="KW-0813">Transport</keyword>
<dbReference type="EMBL" id="DVFJ01000019">
    <property type="protein sequence ID" value="HIQ71788.1"/>
    <property type="molecule type" value="Genomic_DNA"/>
</dbReference>
<dbReference type="InterPro" id="IPR035906">
    <property type="entry name" value="MetI-like_sf"/>
</dbReference>
<dbReference type="GO" id="GO:0005886">
    <property type="term" value="C:plasma membrane"/>
    <property type="evidence" value="ECO:0007669"/>
    <property type="project" value="UniProtKB-SubCell"/>
</dbReference>
<accession>A0A9D0ZC86</accession>
<keyword evidence="4 7" id="KW-0812">Transmembrane</keyword>
<name>A0A9D0ZC86_9FIRM</name>
<evidence type="ECO:0000256" key="1">
    <source>
        <dbReference type="ARBA" id="ARBA00004651"/>
    </source>
</evidence>
<dbReference type="InterPro" id="IPR000515">
    <property type="entry name" value="MetI-like"/>
</dbReference>
<evidence type="ECO:0000256" key="2">
    <source>
        <dbReference type="ARBA" id="ARBA00022448"/>
    </source>
</evidence>
<reference evidence="9" key="1">
    <citation type="submission" date="2020-10" db="EMBL/GenBank/DDBJ databases">
        <authorList>
            <person name="Gilroy R."/>
        </authorList>
    </citation>
    <scope>NUCLEOTIDE SEQUENCE</scope>
    <source>
        <strain evidence="9">ChiSxjej2B14-6234</strain>
    </source>
</reference>
<evidence type="ECO:0000256" key="7">
    <source>
        <dbReference type="RuleBase" id="RU363032"/>
    </source>
</evidence>
<dbReference type="SUPFAM" id="SSF161098">
    <property type="entry name" value="MetI-like"/>
    <property type="match status" value="1"/>
</dbReference>
<evidence type="ECO:0000313" key="10">
    <source>
        <dbReference type="Proteomes" id="UP000886887"/>
    </source>
</evidence>
<evidence type="ECO:0000313" key="9">
    <source>
        <dbReference type="EMBL" id="HIQ71788.1"/>
    </source>
</evidence>
<feature type="transmembrane region" description="Helical" evidence="7">
    <location>
        <begin position="20"/>
        <end position="45"/>
    </location>
</feature>
<dbReference type="PANTHER" id="PTHR43744:SF9">
    <property type="entry name" value="POLYGALACTURONAN_RHAMNOGALACTURONAN TRANSPORT SYSTEM PERMEASE PROTEIN YTCP"/>
    <property type="match status" value="1"/>
</dbReference>
<dbReference type="CDD" id="cd06261">
    <property type="entry name" value="TM_PBP2"/>
    <property type="match status" value="1"/>
</dbReference>
<feature type="transmembrane region" description="Helical" evidence="7">
    <location>
        <begin position="85"/>
        <end position="104"/>
    </location>
</feature>
<evidence type="ECO:0000256" key="4">
    <source>
        <dbReference type="ARBA" id="ARBA00022692"/>
    </source>
</evidence>